<organism evidence="2">
    <name type="scientific">Octopus bimaculoides</name>
    <name type="common">California two-spotted octopus</name>
    <dbReference type="NCBI Taxonomy" id="37653"/>
    <lineage>
        <taxon>Eukaryota</taxon>
        <taxon>Metazoa</taxon>
        <taxon>Spiralia</taxon>
        <taxon>Lophotrochozoa</taxon>
        <taxon>Mollusca</taxon>
        <taxon>Cephalopoda</taxon>
        <taxon>Coleoidea</taxon>
        <taxon>Octopodiformes</taxon>
        <taxon>Octopoda</taxon>
        <taxon>Incirrata</taxon>
        <taxon>Octopodidae</taxon>
        <taxon>Octopus</taxon>
    </lineage>
</organism>
<protein>
    <submittedName>
        <fullName evidence="2">Uncharacterized protein</fullName>
    </submittedName>
</protein>
<dbReference type="AlphaFoldDB" id="A0A0L8GEF7"/>
<proteinExistence type="predicted"/>
<feature type="compositionally biased region" description="Basic and acidic residues" evidence="1">
    <location>
        <begin position="149"/>
        <end position="160"/>
    </location>
</feature>
<sequence>MVLNSELNAANRINATNSLAKPVTTCSFGIIKRSLTDMQNMDGKICKILTRYRMHRPKSGVDRIYLSRKIGGRGLIQLEQSFKSAIINIETYFNTISAVFLRTALKHEDSKQALVMKLSKKFKMSLGLQVNNKNDQRCPNTDRPTIASHDLEINNQKDQRNSNSDKPITDAKKNIK</sequence>
<dbReference type="PANTHER" id="PTHR35450:SF2">
    <property type="entry name" value="REVERSE TRANSCRIPTASE DOMAIN-CONTAINING PROTEIN"/>
    <property type="match status" value="1"/>
</dbReference>
<reference evidence="2" key="1">
    <citation type="submission" date="2015-07" db="EMBL/GenBank/DDBJ databases">
        <title>MeaNS - Measles Nucleotide Surveillance Program.</title>
        <authorList>
            <person name="Tran T."/>
            <person name="Druce J."/>
        </authorList>
    </citation>
    <scope>NUCLEOTIDE SEQUENCE</scope>
    <source>
        <strain evidence="2">UCB-OBI-ISO-001</strain>
        <tissue evidence="2">Gonad</tissue>
    </source>
</reference>
<feature type="compositionally biased region" description="Basic and acidic residues" evidence="1">
    <location>
        <begin position="167"/>
        <end position="176"/>
    </location>
</feature>
<name>A0A0L8GEF7_OCTBM</name>
<gene>
    <name evidence="2" type="ORF">OCBIM_22034811mg</name>
</gene>
<dbReference type="EMBL" id="KQ422178">
    <property type="protein sequence ID" value="KOF75407.1"/>
    <property type="molecule type" value="Genomic_DNA"/>
</dbReference>
<evidence type="ECO:0000256" key="1">
    <source>
        <dbReference type="SAM" id="MobiDB-lite"/>
    </source>
</evidence>
<feature type="region of interest" description="Disordered" evidence="1">
    <location>
        <begin position="133"/>
        <end position="176"/>
    </location>
</feature>
<dbReference type="PANTHER" id="PTHR35450">
    <property type="entry name" value="REVERSE TRANSCRIPTASE DOMAIN-CONTAINING PROTEIN"/>
    <property type="match status" value="1"/>
</dbReference>
<evidence type="ECO:0000313" key="2">
    <source>
        <dbReference type="EMBL" id="KOF75407.1"/>
    </source>
</evidence>
<feature type="compositionally biased region" description="Polar residues" evidence="1">
    <location>
        <begin position="133"/>
        <end position="143"/>
    </location>
</feature>
<accession>A0A0L8GEF7</accession>